<accession>A0A6A7BUB2</accession>
<evidence type="ECO:0000256" key="1">
    <source>
        <dbReference type="SAM" id="MobiDB-lite"/>
    </source>
</evidence>
<name>A0A6A7BUB2_9PEZI</name>
<proteinExistence type="predicted"/>
<dbReference type="EMBL" id="MU006000">
    <property type="protein sequence ID" value="KAF2858926.1"/>
    <property type="molecule type" value="Genomic_DNA"/>
</dbReference>
<gene>
    <name evidence="2" type="ORF">K470DRAFT_265654</name>
</gene>
<feature type="compositionally biased region" description="Polar residues" evidence="1">
    <location>
        <begin position="201"/>
        <end position="219"/>
    </location>
</feature>
<reference evidence="2" key="1">
    <citation type="journal article" date="2020" name="Stud. Mycol.">
        <title>101 Dothideomycetes genomes: a test case for predicting lifestyles and emergence of pathogens.</title>
        <authorList>
            <person name="Haridas S."/>
            <person name="Albert R."/>
            <person name="Binder M."/>
            <person name="Bloem J."/>
            <person name="Labutti K."/>
            <person name="Salamov A."/>
            <person name="Andreopoulos B."/>
            <person name="Baker S."/>
            <person name="Barry K."/>
            <person name="Bills G."/>
            <person name="Bluhm B."/>
            <person name="Cannon C."/>
            <person name="Castanera R."/>
            <person name="Culley D."/>
            <person name="Daum C."/>
            <person name="Ezra D."/>
            <person name="Gonzalez J."/>
            <person name="Henrissat B."/>
            <person name="Kuo A."/>
            <person name="Liang C."/>
            <person name="Lipzen A."/>
            <person name="Lutzoni F."/>
            <person name="Magnuson J."/>
            <person name="Mondo S."/>
            <person name="Nolan M."/>
            <person name="Ohm R."/>
            <person name="Pangilinan J."/>
            <person name="Park H.-J."/>
            <person name="Ramirez L."/>
            <person name="Alfaro M."/>
            <person name="Sun H."/>
            <person name="Tritt A."/>
            <person name="Yoshinaga Y."/>
            <person name="Zwiers L.-H."/>
            <person name="Turgeon B."/>
            <person name="Goodwin S."/>
            <person name="Spatafora J."/>
            <person name="Crous P."/>
            <person name="Grigoriev I."/>
        </authorList>
    </citation>
    <scope>NUCLEOTIDE SEQUENCE</scope>
    <source>
        <strain evidence="2">CBS 480.64</strain>
    </source>
</reference>
<feature type="region of interest" description="Disordered" evidence="1">
    <location>
        <begin position="85"/>
        <end position="130"/>
    </location>
</feature>
<organism evidence="2 3">
    <name type="scientific">Piedraia hortae CBS 480.64</name>
    <dbReference type="NCBI Taxonomy" id="1314780"/>
    <lineage>
        <taxon>Eukaryota</taxon>
        <taxon>Fungi</taxon>
        <taxon>Dikarya</taxon>
        <taxon>Ascomycota</taxon>
        <taxon>Pezizomycotina</taxon>
        <taxon>Dothideomycetes</taxon>
        <taxon>Dothideomycetidae</taxon>
        <taxon>Capnodiales</taxon>
        <taxon>Piedraiaceae</taxon>
        <taxon>Piedraia</taxon>
    </lineage>
</organism>
<feature type="compositionally biased region" description="Low complexity" evidence="1">
    <location>
        <begin position="346"/>
        <end position="357"/>
    </location>
</feature>
<sequence>MDRNLTVEEIQAMSPTVRLVPQEVNMSVAANGNRRVMYSAGTMPSSKQLNTKESIMIGASREVLTAAAEGDSDFGNEDHGCHGGYFETAHSGSNADKGKAKETVKAQGGNIDSASPATTAGPPSELYDSSNTAAEVAAPAGSVRLPVSPIMFLRGESIASRVDAIMGHPARIADANGTKTSSSKDAANTGSAHASAPFGNATPSNDYGSSRSLLATHSPASDGHEHQGGGKHRISRIAGKVVRKVKSLNLRDTFLPTHSDVRASPVPTARPVRASATIGGTPMTVRMPVRHNVATENVQPGGIGAGGIQSGDVKSGGGPSADGSHTVNVRSGGVQPQPDVQQKLVGSTSTNSGASSSDILKRIMKKTKGAFSKRD</sequence>
<feature type="region of interest" description="Disordered" evidence="1">
    <location>
        <begin position="173"/>
        <end position="238"/>
    </location>
</feature>
<keyword evidence="3" id="KW-1185">Reference proteome</keyword>
<feature type="region of interest" description="Disordered" evidence="1">
    <location>
        <begin position="297"/>
        <end position="360"/>
    </location>
</feature>
<evidence type="ECO:0000313" key="3">
    <source>
        <dbReference type="Proteomes" id="UP000799421"/>
    </source>
</evidence>
<dbReference type="AlphaFoldDB" id="A0A6A7BUB2"/>
<feature type="compositionally biased region" description="Polar residues" evidence="1">
    <location>
        <begin position="177"/>
        <end position="192"/>
    </location>
</feature>
<protein>
    <submittedName>
        <fullName evidence="2">Uncharacterized protein</fullName>
    </submittedName>
</protein>
<feature type="compositionally biased region" description="Basic residues" evidence="1">
    <location>
        <begin position="229"/>
        <end position="238"/>
    </location>
</feature>
<dbReference type="Proteomes" id="UP000799421">
    <property type="component" value="Unassembled WGS sequence"/>
</dbReference>
<feature type="compositionally biased region" description="Gly residues" evidence="1">
    <location>
        <begin position="301"/>
        <end position="320"/>
    </location>
</feature>
<evidence type="ECO:0000313" key="2">
    <source>
        <dbReference type="EMBL" id="KAF2858926.1"/>
    </source>
</evidence>